<comment type="similarity">
    <text evidence="2 5">Belongs to the RxLR effector family.</text>
</comment>
<dbReference type="Pfam" id="PF16810">
    <property type="entry name" value="RXLR"/>
    <property type="match status" value="1"/>
</dbReference>
<comment type="domain">
    <text evidence="5">The RxLR-dEER motif acts to carry the protein into the host cell cytoplasm through binding to cell surface phosphatidylinositol-3-phosphate.</text>
</comment>
<organism evidence="6 7">
    <name type="scientific">Phytophthora lilii</name>
    <dbReference type="NCBI Taxonomy" id="2077276"/>
    <lineage>
        <taxon>Eukaryota</taxon>
        <taxon>Sar</taxon>
        <taxon>Stramenopiles</taxon>
        <taxon>Oomycota</taxon>
        <taxon>Peronosporomycetes</taxon>
        <taxon>Peronosporales</taxon>
        <taxon>Peronosporaceae</taxon>
        <taxon>Phytophthora</taxon>
    </lineage>
</organism>
<accession>A0A9W7CLM3</accession>
<keyword evidence="4 5" id="KW-0732">Signal</keyword>
<dbReference type="EMBL" id="BSXW01001293">
    <property type="protein sequence ID" value="GMF35577.1"/>
    <property type="molecule type" value="Genomic_DNA"/>
</dbReference>
<dbReference type="AlphaFoldDB" id="A0A9W7CLM3"/>
<evidence type="ECO:0000256" key="4">
    <source>
        <dbReference type="ARBA" id="ARBA00022729"/>
    </source>
</evidence>
<comment type="function">
    <text evidence="5">Effector that suppresses plant defense responses during pathogen infection.</text>
</comment>
<dbReference type="Proteomes" id="UP001165083">
    <property type="component" value="Unassembled WGS sequence"/>
</dbReference>
<evidence type="ECO:0000313" key="7">
    <source>
        <dbReference type="Proteomes" id="UP001165083"/>
    </source>
</evidence>
<proteinExistence type="inferred from homology"/>
<protein>
    <recommendedName>
        <fullName evidence="5">RxLR effector protein</fullName>
    </recommendedName>
</protein>
<gene>
    <name evidence="6" type="ORF">Plil01_001510400</name>
</gene>
<evidence type="ECO:0000313" key="6">
    <source>
        <dbReference type="EMBL" id="GMF35577.1"/>
    </source>
</evidence>
<reference evidence="6" key="1">
    <citation type="submission" date="2023-04" db="EMBL/GenBank/DDBJ databases">
        <title>Phytophthora lilii NBRC 32176.</title>
        <authorList>
            <person name="Ichikawa N."/>
            <person name="Sato H."/>
            <person name="Tonouchi N."/>
        </authorList>
    </citation>
    <scope>NUCLEOTIDE SEQUENCE</scope>
    <source>
        <strain evidence="6">NBRC 32176</strain>
    </source>
</reference>
<evidence type="ECO:0000256" key="2">
    <source>
        <dbReference type="ARBA" id="ARBA00010400"/>
    </source>
</evidence>
<comment type="caution">
    <text evidence="6">The sequence shown here is derived from an EMBL/GenBank/DDBJ whole genome shotgun (WGS) entry which is preliminary data.</text>
</comment>
<feature type="chain" id="PRO_5044973946" description="RxLR effector protein" evidence="5">
    <location>
        <begin position="24"/>
        <end position="236"/>
    </location>
</feature>
<dbReference type="OrthoDB" id="110149at2759"/>
<evidence type="ECO:0000256" key="5">
    <source>
        <dbReference type="RuleBase" id="RU367124"/>
    </source>
</evidence>
<comment type="subcellular location">
    <subcellularLocation>
        <location evidence="1 5">Secreted</location>
    </subcellularLocation>
</comment>
<dbReference type="InterPro" id="IPR031825">
    <property type="entry name" value="RXLR"/>
</dbReference>
<keyword evidence="3 5" id="KW-0964">Secreted</keyword>
<feature type="signal peptide" evidence="5">
    <location>
        <begin position="1"/>
        <end position="23"/>
    </location>
</feature>
<evidence type="ECO:0000256" key="3">
    <source>
        <dbReference type="ARBA" id="ARBA00022525"/>
    </source>
</evidence>
<keyword evidence="7" id="KW-1185">Reference proteome</keyword>
<evidence type="ECO:0000256" key="1">
    <source>
        <dbReference type="ARBA" id="ARBA00004613"/>
    </source>
</evidence>
<name>A0A9W7CLM3_9STRA</name>
<sequence>MHLIYAVLLASAILQLIPNVVLASAGEPTVSGMNTALYGAPIKRLLRAPKPVQQDNSVEERAAFSGLAKLKQAVSGFKNNQKLNYWLRNQKSIDDAFTKLKLDTLGPNLLKKPKKLEQWIKYRRLYNSKNGIEDSSGGVTFLLKYYKDEDLSELIERARRNKGTASIANELRLGQLDDWLRKEVDPKFVFDRLHVKGTTSDDVNRKLYRAYLDDFNNIYVLKKQPQDFRKMLPTTS</sequence>